<keyword evidence="3" id="KW-1185">Reference proteome</keyword>
<protein>
    <submittedName>
        <fullName evidence="2">Uncharacterized protein</fullName>
    </submittedName>
</protein>
<organism evidence="2 3">
    <name type="scientific">Meganyctiphanes norvegica</name>
    <name type="common">Northern krill</name>
    <name type="synonym">Thysanopoda norvegica</name>
    <dbReference type="NCBI Taxonomy" id="48144"/>
    <lineage>
        <taxon>Eukaryota</taxon>
        <taxon>Metazoa</taxon>
        <taxon>Ecdysozoa</taxon>
        <taxon>Arthropoda</taxon>
        <taxon>Crustacea</taxon>
        <taxon>Multicrustacea</taxon>
        <taxon>Malacostraca</taxon>
        <taxon>Eumalacostraca</taxon>
        <taxon>Eucarida</taxon>
        <taxon>Euphausiacea</taxon>
        <taxon>Euphausiidae</taxon>
        <taxon>Meganyctiphanes</taxon>
    </lineage>
</organism>
<reference evidence="2 3" key="1">
    <citation type="submission" date="2024-05" db="EMBL/GenBank/DDBJ databases">
        <authorList>
            <person name="Wallberg A."/>
        </authorList>
    </citation>
    <scope>NUCLEOTIDE SEQUENCE [LARGE SCALE GENOMIC DNA]</scope>
</reference>
<feature type="region of interest" description="Disordered" evidence="1">
    <location>
        <begin position="1"/>
        <end position="35"/>
    </location>
</feature>
<evidence type="ECO:0000313" key="2">
    <source>
        <dbReference type="EMBL" id="CAL4188903.1"/>
    </source>
</evidence>
<dbReference type="EMBL" id="CAXKWB010065444">
    <property type="protein sequence ID" value="CAL4188903.1"/>
    <property type="molecule type" value="Genomic_DNA"/>
</dbReference>
<name>A0AAV2SHB6_MEGNR</name>
<dbReference type="Proteomes" id="UP001497623">
    <property type="component" value="Unassembled WGS sequence"/>
</dbReference>
<gene>
    <name evidence="2" type="ORF">MNOR_LOCUS36328</name>
</gene>
<dbReference type="AlphaFoldDB" id="A0AAV2SHB6"/>
<evidence type="ECO:0000256" key="1">
    <source>
        <dbReference type="SAM" id="MobiDB-lite"/>
    </source>
</evidence>
<comment type="caution">
    <text evidence="2">The sequence shown here is derived from an EMBL/GenBank/DDBJ whole genome shotgun (WGS) entry which is preliminary data.</text>
</comment>
<feature type="non-terminal residue" evidence="2">
    <location>
        <position position="155"/>
    </location>
</feature>
<accession>A0AAV2SHB6</accession>
<evidence type="ECO:0000313" key="3">
    <source>
        <dbReference type="Proteomes" id="UP001497623"/>
    </source>
</evidence>
<sequence length="155" mass="16142">MSNKFGANNLGHHFPMQHKGSAKPPYVCNDESASESEDEIPIKQRYRHFGKHIIVSSGAIASRKTGAQTCNVPLLPSKNISNAESGQANCAGTSGNAGVLSSRAPVAPKNGKLNKNASQKGKPAINAPVIFNTVNDTAHGAGTLWNAGVLSSRAP</sequence>
<proteinExistence type="predicted"/>